<dbReference type="InterPro" id="IPR015943">
    <property type="entry name" value="WD40/YVTN_repeat-like_dom_sf"/>
</dbReference>
<proteinExistence type="predicted"/>
<dbReference type="Proteomes" id="UP001165367">
    <property type="component" value="Unassembled WGS sequence"/>
</dbReference>
<dbReference type="EMBL" id="JAKLTR010000017">
    <property type="protein sequence ID" value="MCG2617031.1"/>
    <property type="molecule type" value="Genomic_DNA"/>
</dbReference>
<dbReference type="PANTHER" id="PTHR47199">
    <property type="entry name" value="PHOTOSYSTEM II STABILITY/ASSEMBLY FACTOR HCF136, CHLOROPLASTIC"/>
    <property type="match status" value="1"/>
</dbReference>
<evidence type="ECO:0000313" key="1">
    <source>
        <dbReference type="EMBL" id="MCG2617031.1"/>
    </source>
</evidence>
<gene>
    <name evidence="1" type="ORF">LZZ85_22235</name>
</gene>
<dbReference type="PANTHER" id="PTHR47199:SF2">
    <property type="entry name" value="PHOTOSYSTEM II STABILITY_ASSEMBLY FACTOR HCF136, CHLOROPLASTIC"/>
    <property type="match status" value="1"/>
</dbReference>
<dbReference type="InterPro" id="IPR002860">
    <property type="entry name" value="BNR_rpt"/>
</dbReference>
<dbReference type="CDD" id="cd15482">
    <property type="entry name" value="Sialidase_non-viral"/>
    <property type="match status" value="1"/>
</dbReference>
<name>A0ABS9KXF9_9BACT</name>
<dbReference type="Gene3D" id="2.130.10.10">
    <property type="entry name" value="YVTN repeat-like/Quinoprotein amine dehydrogenase"/>
    <property type="match status" value="2"/>
</dbReference>
<reference evidence="1" key="1">
    <citation type="submission" date="2022-01" db="EMBL/GenBank/DDBJ databases">
        <authorList>
            <person name="Jo J.-H."/>
            <person name="Im W.-T."/>
        </authorList>
    </citation>
    <scope>NUCLEOTIDE SEQUENCE</scope>
    <source>
        <strain evidence="1">NA20</strain>
    </source>
</reference>
<organism evidence="1 2">
    <name type="scientific">Terrimonas ginsenosidimutans</name>
    <dbReference type="NCBI Taxonomy" id="2908004"/>
    <lineage>
        <taxon>Bacteria</taxon>
        <taxon>Pseudomonadati</taxon>
        <taxon>Bacteroidota</taxon>
        <taxon>Chitinophagia</taxon>
        <taxon>Chitinophagales</taxon>
        <taxon>Chitinophagaceae</taxon>
        <taxon>Terrimonas</taxon>
    </lineage>
</organism>
<evidence type="ECO:0000313" key="2">
    <source>
        <dbReference type="Proteomes" id="UP001165367"/>
    </source>
</evidence>
<protein>
    <submittedName>
        <fullName evidence="1">Oxidoreductase</fullName>
    </submittedName>
</protein>
<keyword evidence="2" id="KW-1185">Reference proteome</keyword>
<comment type="caution">
    <text evidence="1">The sequence shown here is derived from an EMBL/GenBank/DDBJ whole genome shotgun (WGS) entry which is preliminary data.</text>
</comment>
<dbReference type="SUPFAM" id="SSF50939">
    <property type="entry name" value="Sialidases"/>
    <property type="match status" value="1"/>
</dbReference>
<dbReference type="InterPro" id="IPR036278">
    <property type="entry name" value="Sialidase_sf"/>
</dbReference>
<sequence length="355" mass="38000">MSSFFTRAIALIISTGIFTTSFSQELAVEVIASGVKSSLRGLSVVNDNVIWVSGSGGTVGKSSNGGKTWKWITVPGFEKTEFRDIEAFDAKVAIVLGIGEPAYILKTNDGGETWKVVYENRQKGMFLDAMDFATPRHGIVVGDPINGKAFIARTSNSGNTWEEMSAAENRVALDSGEAFFAASGSNVKLFENGQFYLVSGGLKSRLTSPRGTTPLDLLQGTESTGANAIDIFDGGVPIKPGKRMVIVGGDFAADSSTKKNCLYSTDGGKTWKTPLIPPHGYRSGVEFISEKDILACGLNGVDYSEDGGKTWKLISKEGFHVVKIARVGRSIFFAGNKGRIAKISLVLEEPISQQQ</sequence>
<dbReference type="RefSeq" id="WP_237875568.1">
    <property type="nucleotide sequence ID" value="NZ_JAKLTR010000017.1"/>
</dbReference>
<accession>A0ABS9KXF9</accession>
<dbReference type="Pfam" id="PF02012">
    <property type="entry name" value="BNR"/>
    <property type="match status" value="2"/>
</dbReference>